<dbReference type="EMBL" id="JACIJS010000001">
    <property type="protein sequence ID" value="MBB5514216.1"/>
    <property type="molecule type" value="Genomic_DNA"/>
</dbReference>
<dbReference type="PROSITE" id="PS51195">
    <property type="entry name" value="Q_MOTIF"/>
    <property type="match status" value="1"/>
</dbReference>
<dbReference type="Pfam" id="PF00270">
    <property type="entry name" value="DEAD"/>
    <property type="match status" value="1"/>
</dbReference>
<evidence type="ECO:0000256" key="9">
    <source>
        <dbReference type="ARBA" id="ARBA00074363"/>
    </source>
</evidence>
<dbReference type="PANTHER" id="PTHR47959:SF13">
    <property type="entry name" value="ATP-DEPENDENT RNA HELICASE RHLE"/>
    <property type="match status" value="1"/>
</dbReference>
<evidence type="ECO:0000256" key="2">
    <source>
        <dbReference type="ARBA" id="ARBA00022490"/>
    </source>
</evidence>
<dbReference type="Pfam" id="PF00271">
    <property type="entry name" value="Helicase_C"/>
    <property type="match status" value="1"/>
</dbReference>
<proteinExistence type="inferred from homology"/>
<keyword evidence="2" id="KW-0963">Cytoplasm</keyword>
<feature type="short sequence motif" description="Q motif" evidence="10">
    <location>
        <begin position="2"/>
        <end position="30"/>
    </location>
</feature>
<evidence type="ECO:0000259" key="14">
    <source>
        <dbReference type="PROSITE" id="PS51195"/>
    </source>
</evidence>
<feature type="compositionally biased region" description="Basic residues" evidence="11">
    <location>
        <begin position="399"/>
        <end position="418"/>
    </location>
</feature>
<evidence type="ECO:0000259" key="13">
    <source>
        <dbReference type="PROSITE" id="PS51194"/>
    </source>
</evidence>
<evidence type="ECO:0000256" key="1">
    <source>
        <dbReference type="ARBA" id="ARBA00012552"/>
    </source>
</evidence>
<dbReference type="InterPro" id="IPR050079">
    <property type="entry name" value="DEAD_box_RNA_helicase"/>
</dbReference>
<feature type="domain" description="DEAD-box RNA helicase Q" evidence="14">
    <location>
        <begin position="2"/>
        <end position="30"/>
    </location>
</feature>
<sequence>MTQFSDLGLSPNLLKTIEQQGFTTPTPIQMQAIPHVLEGRDVMGLAQTGTGKTAAFGLPMVHHLTKLHGKPAPKTVRGLVLAPTRELVNQIAENLRAYVKNSHLRVNVVVGGASIGKQIGVLSKGTDILVATPGRLLDLVDRRAVQLNTATFLVLDEADQMLDLGFIHALRKIAKLLGEPRQTLLFSATMPKNMAELAQSYLKDPVRVEVARPGLAADKVRQSVHFVGQKEKSTLLKKLLAESPDGLSLVFSRTKHGAEKLKKHLVEQGFAADSIHGNKSQGQRERAIRSFKSGETKVLVATDVAARGIDIPGVSHVYNFDLPDVAENYVHRIGRTARAGRGGEAIAFCNPSEQSLLRAVEKLMKISIRVESGQPAAVEPSAKPQNRRGGGGKKPGGQQHRRSNGPKGGQRNRRPRAA</sequence>
<feature type="region of interest" description="Disordered" evidence="11">
    <location>
        <begin position="372"/>
        <end position="418"/>
    </location>
</feature>
<dbReference type="GO" id="GO:0005524">
    <property type="term" value="F:ATP binding"/>
    <property type="evidence" value="ECO:0007669"/>
    <property type="project" value="UniProtKB-KW"/>
</dbReference>
<feature type="domain" description="Helicase ATP-binding" evidence="12">
    <location>
        <begin position="33"/>
        <end position="208"/>
    </location>
</feature>
<dbReference type="GO" id="GO:0005829">
    <property type="term" value="C:cytosol"/>
    <property type="evidence" value="ECO:0007669"/>
    <property type="project" value="TreeGrafter"/>
</dbReference>
<dbReference type="GO" id="GO:0016787">
    <property type="term" value="F:hydrolase activity"/>
    <property type="evidence" value="ECO:0007669"/>
    <property type="project" value="UniProtKB-KW"/>
</dbReference>
<evidence type="ECO:0000313" key="16">
    <source>
        <dbReference type="Proteomes" id="UP000553766"/>
    </source>
</evidence>
<evidence type="ECO:0000256" key="10">
    <source>
        <dbReference type="PROSITE-ProRule" id="PRU00552"/>
    </source>
</evidence>
<dbReference type="PROSITE" id="PS51194">
    <property type="entry name" value="HELICASE_CTER"/>
    <property type="match status" value="1"/>
</dbReference>
<dbReference type="InterPro" id="IPR044742">
    <property type="entry name" value="DEAD/DEAH_RhlB"/>
</dbReference>
<dbReference type="Proteomes" id="UP000553766">
    <property type="component" value="Unassembled WGS sequence"/>
</dbReference>
<comment type="similarity">
    <text evidence="7">Belongs to the DEAD box helicase family.</text>
</comment>
<dbReference type="EC" id="3.6.4.13" evidence="1"/>
<dbReference type="InterPro" id="IPR027417">
    <property type="entry name" value="P-loop_NTPase"/>
</dbReference>
<reference evidence="15 16" key="1">
    <citation type="submission" date="2020-08" db="EMBL/GenBank/DDBJ databases">
        <title>Genomic Encyclopedia of Type Strains, Phase IV (KMG-IV): sequencing the most valuable type-strain genomes for metagenomic binning, comparative biology and taxonomic classification.</title>
        <authorList>
            <person name="Goeker M."/>
        </authorList>
    </citation>
    <scope>NUCLEOTIDE SEQUENCE [LARGE SCALE GENOMIC DNA]</scope>
    <source>
        <strain evidence="15 16">DSM 103377</strain>
    </source>
</reference>
<comment type="catalytic activity">
    <reaction evidence="8">
        <text>ATP + H2O = ADP + phosphate + H(+)</text>
        <dbReference type="Rhea" id="RHEA:13065"/>
        <dbReference type="ChEBI" id="CHEBI:15377"/>
        <dbReference type="ChEBI" id="CHEBI:15378"/>
        <dbReference type="ChEBI" id="CHEBI:30616"/>
        <dbReference type="ChEBI" id="CHEBI:43474"/>
        <dbReference type="ChEBI" id="CHEBI:456216"/>
        <dbReference type="EC" id="3.6.4.13"/>
    </reaction>
</comment>
<keyword evidence="5 15" id="KW-0347">Helicase</keyword>
<evidence type="ECO:0000256" key="4">
    <source>
        <dbReference type="ARBA" id="ARBA00022801"/>
    </source>
</evidence>
<dbReference type="GO" id="GO:0042255">
    <property type="term" value="P:ribosome assembly"/>
    <property type="evidence" value="ECO:0007669"/>
    <property type="project" value="UniProtKB-ARBA"/>
</dbReference>
<evidence type="ECO:0000256" key="7">
    <source>
        <dbReference type="ARBA" id="ARBA00038437"/>
    </source>
</evidence>
<dbReference type="FunFam" id="3.40.50.300:FF:000108">
    <property type="entry name" value="ATP-dependent RNA helicase RhlE"/>
    <property type="match status" value="1"/>
</dbReference>
<dbReference type="GO" id="GO:0003676">
    <property type="term" value="F:nucleic acid binding"/>
    <property type="evidence" value="ECO:0007669"/>
    <property type="project" value="InterPro"/>
</dbReference>
<dbReference type="SMART" id="SM00490">
    <property type="entry name" value="HELICc"/>
    <property type="match status" value="1"/>
</dbReference>
<dbReference type="CDD" id="cd00268">
    <property type="entry name" value="DEADc"/>
    <property type="match status" value="1"/>
</dbReference>
<dbReference type="InterPro" id="IPR001650">
    <property type="entry name" value="Helicase_C-like"/>
</dbReference>
<accession>A0A840WWZ2</accession>
<protein>
    <recommendedName>
        <fullName evidence="9">DEAD-box ATP-dependent RNA helicase RhpA</fullName>
        <ecNumber evidence="1">3.6.4.13</ecNumber>
    </recommendedName>
</protein>
<evidence type="ECO:0000256" key="6">
    <source>
        <dbReference type="ARBA" id="ARBA00022840"/>
    </source>
</evidence>
<evidence type="ECO:0000256" key="8">
    <source>
        <dbReference type="ARBA" id="ARBA00047984"/>
    </source>
</evidence>
<name>A0A840WWZ2_9RHOB</name>
<dbReference type="InterPro" id="IPR014001">
    <property type="entry name" value="Helicase_ATP-bd"/>
</dbReference>
<dbReference type="Gene3D" id="3.40.50.300">
    <property type="entry name" value="P-loop containing nucleotide triphosphate hydrolases"/>
    <property type="match status" value="2"/>
</dbReference>
<keyword evidence="4 15" id="KW-0378">Hydrolase</keyword>
<gene>
    <name evidence="15" type="ORF">FHS89_000214</name>
</gene>
<dbReference type="GO" id="GO:0003724">
    <property type="term" value="F:RNA helicase activity"/>
    <property type="evidence" value="ECO:0007669"/>
    <property type="project" value="UniProtKB-EC"/>
</dbReference>
<dbReference type="CDD" id="cd18787">
    <property type="entry name" value="SF2_C_DEAD"/>
    <property type="match status" value="1"/>
</dbReference>
<evidence type="ECO:0000256" key="3">
    <source>
        <dbReference type="ARBA" id="ARBA00022741"/>
    </source>
</evidence>
<comment type="caution">
    <text evidence="15">The sequence shown here is derived from an EMBL/GenBank/DDBJ whole genome shotgun (WGS) entry which is preliminary data.</text>
</comment>
<feature type="domain" description="Helicase C-terminal" evidence="13">
    <location>
        <begin position="235"/>
        <end position="382"/>
    </location>
</feature>
<keyword evidence="16" id="KW-1185">Reference proteome</keyword>
<dbReference type="SUPFAM" id="SSF52540">
    <property type="entry name" value="P-loop containing nucleoside triphosphate hydrolases"/>
    <property type="match status" value="1"/>
</dbReference>
<dbReference type="GO" id="GO:0009266">
    <property type="term" value="P:response to temperature stimulus"/>
    <property type="evidence" value="ECO:0007669"/>
    <property type="project" value="UniProtKB-ARBA"/>
</dbReference>
<organism evidence="15 16">
    <name type="scientific">Rubricella aquisinus</name>
    <dbReference type="NCBI Taxonomy" id="2028108"/>
    <lineage>
        <taxon>Bacteria</taxon>
        <taxon>Pseudomonadati</taxon>
        <taxon>Pseudomonadota</taxon>
        <taxon>Alphaproteobacteria</taxon>
        <taxon>Rhodobacterales</taxon>
        <taxon>Paracoccaceae</taxon>
        <taxon>Rubricella</taxon>
    </lineage>
</organism>
<evidence type="ECO:0000313" key="15">
    <source>
        <dbReference type="EMBL" id="MBB5514216.1"/>
    </source>
</evidence>
<keyword evidence="6" id="KW-0067">ATP-binding</keyword>
<dbReference type="AlphaFoldDB" id="A0A840WWZ2"/>
<dbReference type="PROSITE" id="PS51192">
    <property type="entry name" value="HELICASE_ATP_BIND_1"/>
    <property type="match status" value="1"/>
</dbReference>
<evidence type="ECO:0000256" key="5">
    <source>
        <dbReference type="ARBA" id="ARBA00022806"/>
    </source>
</evidence>
<dbReference type="PANTHER" id="PTHR47959">
    <property type="entry name" value="ATP-DEPENDENT RNA HELICASE RHLE-RELATED"/>
    <property type="match status" value="1"/>
</dbReference>
<keyword evidence="3" id="KW-0547">Nucleotide-binding</keyword>
<dbReference type="InterPro" id="IPR014014">
    <property type="entry name" value="RNA_helicase_DEAD_Q_motif"/>
</dbReference>
<dbReference type="SMART" id="SM00487">
    <property type="entry name" value="DEXDc"/>
    <property type="match status" value="1"/>
</dbReference>
<dbReference type="InterPro" id="IPR011545">
    <property type="entry name" value="DEAD/DEAH_box_helicase_dom"/>
</dbReference>
<dbReference type="RefSeq" id="WP_184007590.1">
    <property type="nucleotide sequence ID" value="NZ_JACIJS010000001.1"/>
</dbReference>
<evidence type="ECO:0000256" key="11">
    <source>
        <dbReference type="SAM" id="MobiDB-lite"/>
    </source>
</evidence>
<evidence type="ECO:0000259" key="12">
    <source>
        <dbReference type="PROSITE" id="PS51192"/>
    </source>
</evidence>